<dbReference type="GO" id="GO:0016758">
    <property type="term" value="F:hexosyltransferase activity"/>
    <property type="evidence" value="ECO:0007669"/>
    <property type="project" value="UniProtKB-ARBA"/>
</dbReference>
<dbReference type="RefSeq" id="WP_021641641.1">
    <property type="nucleotide sequence ID" value="NZ_KE992864.1"/>
</dbReference>
<evidence type="ECO:0000259" key="1">
    <source>
        <dbReference type="Pfam" id="PF00535"/>
    </source>
</evidence>
<evidence type="ECO:0000313" key="3">
    <source>
        <dbReference type="Proteomes" id="UP000016491"/>
    </source>
</evidence>
<dbReference type="InterPro" id="IPR029044">
    <property type="entry name" value="Nucleotide-diphossugar_trans"/>
</dbReference>
<dbReference type="EMBL" id="AWSU01000080">
    <property type="protein sequence ID" value="ERI79274.1"/>
    <property type="molecule type" value="Genomic_DNA"/>
</dbReference>
<reference evidence="2 3" key="1">
    <citation type="submission" date="2013-07" db="EMBL/GenBank/DDBJ databases">
        <authorList>
            <person name="Weinstock G."/>
            <person name="Sodergren E."/>
            <person name="Wylie T."/>
            <person name="Fulton L."/>
            <person name="Fulton R."/>
            <person name="Fronick C."/>
            <person name="O'Laughlin M."/>
            <person name="Godfrey J."/>
            <person name="Miner T."/>
            <person name="Herter B."/>
            <person name="Appelbaum E."/>
            <person name="Cordes M."/>
            <person name="Lek S."/>
            <person name="Wollam A."/>
            <person name="Pepin K.H."/>
            <person name="Palsikar V.B."/>
            <person name="Mitreva M."/>
            <person name="Wilson R.K."/>
        </authorList>
    </citation>
    <scope>NUCLEOTIDE SEQUENCE [LARGE SCALE GENOMIC DNA]</scope>
    <source>
        <strain evidence="2 3">ATCC 14940</strain>
    </source>
</reference>
<dbReference type="Pfam" id="PF00535">
    <property type="entry name" value="Glycos_transf_2"/>
    <property type="match status" value="1"/>
</dbReference>
<accession>A0ABC9U1C5</accession>
<organism evidence="2 3">
    <name type="scientific">[Clostridium] symbiosum ATCC 14940</name>
    <dbReference type="NCBI Taxonomy" id="411472"/>
    <lineage>
        <taxon>Bacteria</taxon>
        <taxon>Bacillati</taxon>
        <taxon>Bacillota</taxon>
        <taxon>Clostridia</taxon>
        <taxon>Lachnospirales</taxon>
        <taxon>Lachnospiraceae</taxon>
        <taxon>Otoolea</taxon>
    </lineage>
</organism>
<dbReference type="Proteomes" id="UP000016491">
    <property type="component" value="Unassembled WGS sequence"/>
</dbReference>
<gene>
    <name evidence="2" type="ORF">CLOSYM_01009</name>
</gene>
<dbReference type="PANTHER" id="PTHR22916:SF3">
    <property type="entry name" value="UDP-GLCNAC:BETAGAL BETA-1,3-N-ACETYLGLUCOSAMINYLTRANSFERASE-LIKE PROTEIN 1"/>
    <property type="match status" value="1"/>
</dbReference>
<dbReference type="AlphaFoldDB" id="A0ABC9U1C5"/>
<dbReference type="Gene3D" id="3.90.550.10">
    <property type="entry name" value="Spore Coat Polysaccharide Biosynthesis Protein SpsA, Chain A"/>
    <property type="match status" value="1"/>
</dbReference>
<name>A0ABC9U1C5_CLOSY</name>
<dbReference type="SUPFAM" id="SSF53448">
    <property type="entry name" value="Nucleotide-diphospho-sugar transferases"/>
    <property type="match status" value="1"/>
</dbReference>
<proteinExistence type="predicted"/>
<sequence length="281" mass="33034">MSEQLKFSVAMSVYINDKGSYFNQAITSIIEQTVSPSEIVVVLDGPVNEDIIYILESKKKEVKGRIEIKIIELKKNVGLGKALNIAILNCSYEYIARMDSDDISVKDRFEKQLLCFEKMKGISLVGGYIYEFLDVPKQIVGIRTVPEKDEQIKEYSRKRAPVNHVTVMFKKADVIAAGNYRDWYCNEDYFLWLRMIEKEQKFYNIPENLVYVRVGKDMYNRRGGKRYFISEIKLQRYMLNKKMITRTRYIKNIFLRLVLQILLPSNIRGIVFQKFARRKLV</sequence>
<comment type="caution">
    <text evidence="2">The sequence shown here is derived from an EMBL/GenBank/DDBJ whole genome shotgun (WGS) entry which is preliminary data.</text>
</comment>
<feature type="domain" description="Glycosyltransferase 2-like" evidence="1">
    <location>
        <begin position="8"/>
        <end position="133"/>
    </location>
</feature>
<protein>
    <submittedName>
        <fullName evidence="2">Amylovoran biosynthesis glycosyltransferase AmsE</fullName>
    </submittedName>
</protein>
<dbReference type="PANTHER" id="PTHR22916">
    <property type="entry name" value="GLYCOSYLTRANSFERASE"/>
    <property type="match status" value="1"/>
</dbReference>
<dbReference type="InterPro" id="IPR001173">
    <property type="entry name" value="Glyco_trans_2-like"/>
</dbReference>
<evidence type="ECO:0000313" key="2">
    <source>
        <dbReference type="EMBL" id="ERI79274.1"/>
    </source>
</evidence>